<name>A0A7S4ESS4_CHRCT</name>
<feature type="signal peptide" evidence="1">
    <location>
        <begin position="1"/>
        <end position="19"/>
    </location>
</feature>
<keyword evidence="1" id="KW-0732">Signal</keyword>
<dbReference type="EMBL" id="HBIZ01003259">
    <property type="protein sequence ID" value="CAE0749180.1"/>
    <property type="molecule type" value="Transcribed_RNA"/>
</dbReference>
<feature type="chain" id="PRO_5031135386" evidence="1">
    <location>
        <begin position="20"/>
        <end position="146"/>
    </location>
</feature>
<evidence type="ECO:0000256" key="1">
    <source>
        <dbReference type="SAM" id="SignalP"/>
    </source>
</evidence>
<organism evidence="2">
    <name type="scientific">Chrysotila carterae</name>
    <name type="common">Marine alga</name>
    <name type="synonym">Syracosphaera carterae</name>
    <dbReference type="NCBI Taxonomy" id="13221"/>
    <lineage>
        <taxon>Eukaryota</taxon>
        <taxon>Haptista</taxon>
        <taxon>Haptophyta</taxon>
        <taxon>Prymnesiophyceae</taxon>
        <taxon>Isochrysidales</taxon>
        <taxon>Isochrysidaceae</taxon>
        <taxon>Chrysotila</taxon>
    </lineage>
</organism>
<gene>
    <name evidence="2" type="ORF">PCAR00345_LOCUS1762</name>
</gene>
<accession>A0A7S4ESS4</accession>
<reference evidence="2" key="1">
    <citation type="submission" date="2021-01" db="EMBL/GenBank/DDBJ databases">
        <authorList>
            <person name="Corre E."/>
            <person name="Pelletier E."/>
            <person name="Niang G."/>
            <person name="Scheremetjew M."/>
            <person name="Finn R."/>
            <person name="Kale V."/>
            <person name="Holt S."/>
            <person name="Cochrane G."/>
            <person name="Meng A."/>
            <person name="Brown T."/>
            <person name="Cohen L."/>
        </authorList>
    </citation>
    <scope>NUCLEOTIDE SEQUENCE</scope>
    <source>
        <strain evidence="2">CCMP645</strain>
    </source>
</reference>
<proteinExistence type="predicted"/>
<protein>
    <submittedName>
        <fullName evidence="2">Uncharacterized protein</fullName>
    </submittedName>
</protein>
<sequence>MVIKASAAALLTSLSSVSSWLTRPLRSSASFITYGQNPSLGPNSSFIFKRSVLYKLGSSSCTAARRSSRRQPKPFSARGSLADAACARRSAGAKAEADANHVERERASLAHADLVAVARGKGISLFQSGANRERSRTRCYWLDPLS</sequence>
<dbReference type="AlphaFoldDB" id="A0A7S4ESS4"/>
<evidence type="ECO:0000313" key="2">
    <source>
        <dbReference type="EMBL" id="CAE0749180.1"/>
    </source>
</evidence>